<gene>
    <name evidence="1" type="ORF">IJ22_43840</name>
</gene>
<dbReference type="InterPro" id="IPR045499">
    <property type="entry name" value="DUF6492"/>
</dbReference>
<dbReference type="STRING" id="162209.IJ22_43840"/>
<keyword evidence="2" id="KW-1185">Reference proteome</keyword>
<dbReference type="EMBL" id="CP013652">
    <property type="protein sequence ID" value="ALS24670.1"/>
    <property type="molecule type" value="Genomic_DNA"/>
</dbReference>
<dbReference type="Pfam" id="PF20102">
    <property type="entry name" value="DUF6492"/>
    <property type="match status" value="1"/>
</dbReference>
<dbReference type="RefSeq" id="WP_062410256.1">
    <property type="nucleotide sequence ID" value="NZ_BJCS01000013.1"/>
</dbReference>
<evidence type="ECO:0000313" key="2">
    <source>
        <dbReference type="Proteomes" id="UP000061660"/>
    </source>
</evidence>
<dbReference type="AlphaFoldDB" id="A0A0U2WE49"/>
<evidence type="ECO:0000313" key="1">
    <source>
        <dbReference type="EMBL" id="ALS24670.1"/>
    </source>
</evidence>
<reference evidence="2" key="1">
    <citation type="submission" date="2015-12" db="EMBL/GenBank/DDBJ databases">
        <title>Complete genome sequences of two moderately thermophilic Paenibacillus species.</title>
        <authorList>
            <person name="Butler R.III."/>
            <person name="Wang J."/>
            <person name="Stark B.C."/>
            <person name="Pombert J.-F."/>
        </authorList>
    </citation>
    <scope>NUCLEOTIDE SEQUENCE [LARGE SCALE GENOMIC DNA]</scope>
    <source>
        <strain evidence="2">32O-Y</strain>
    </source>
</reference>
<dbReference type="Proteomes" id="UP000061660">
    <property type="component" value="Chromosome"/>
</dbReference>
<protein>
    <submittedName>
        <fullName evidence="1">Uncharacterized protein</fullName>
    </submittedName>
</protein>
<name>A0A0U2WE49_9BACL</name>
<accession>A0A0U2WE49</accession>
<sequence>MGLPTQNPPKSKTKIDVLIPAIEKDSGTLPYVIDAIRKHVKHPIGSIMIVSPNSQKIKNICRHKGCRFINETAVLPITKKHIHYRSRKWDKSGWLYQQLLKLGGDSLGSQKFYLVIDADTVLIRPHRFRTGGKTVFYCRNWSQNEYFKTYKKLLGTKASSPVSFVTHYMLFDKSKLAKLKKAIEARHHTSWYRAIIRQSDKSKPFAFSEFETYGNFLYSRSPGQLILKKALNKSLNMNASQLSPSKIKKLAKKFRSISFHKRKWYSRKPKGLVQ</sequence>
<proteinExistence type="predicted"/>
<dbReference type="PATRIC" id="fig|162209.4.peg.4628"/>
<reference evidence="1 2" key="2">
    <citation type="journal article" date="2016" name="Genome Announc.">
        <title>Complete Genome Sequences of Two Interactive Moderate Thermophiles, Paenibacillus napthalenovorans 32O-Y and Paenibacillus sp. 32O-W.</title>
        <authorList>
            <person name="Butler R.R.III."/>
            <person name="Wang J."/>
            <person name="Stark B.C."/>
            <person name="Pombert J.F."/>
        </authorList>
    </citation>
    <scope>NUCLEOTIDE SEQUENCE [LARGE SCALE GENOMIC DNA]</scope>
    <source>
        <strain evidence="1 2">32O-Y</strain>
    </source>
</reference>
<dbReference type="OrthoDB" id="5323158at2"/>
<dbReference type="KEGG" id="pnp:IJ22_43840"/>
<organism evidence="1 2">
    <name type="scientific">Paenibacillus naphthalenovorans</name>
    <dbReference type="NCBI Taxonomy" id="162209"/>
    <lineage>
        <taxon>Bacteria</taxon>
        <taxon>Bacillati</taxon>
        <taxon>Bacillota</taxon>
        <taxon>Bacilli</taxon>
        <taxon>Bacillales</taxon>
        <taxon>Paenibacillaceae</taxon>
        <taxon>Paenibacillus</taxon>
    </lineage>
</organism>